<evidence type="ECO:0008006" key="4">
    <source>
        <dbReference type="Google" id="ProtNLM"/>
    </source>
</evidence>
<accession>A0A1G2CFA3</accession>
<dbReference type="AlphaFoldDB" id="A0A1G2CFA3"/>
<gene>
    <name evidence="2" type="ORF">A2945_05255</name>
</gene>
<proteinExistence type="inferred from homology"/>
<dbReference type="STRING" id="1798650.A2945_05255"/>
<dbReference type="SUPFAM" id="SSF143120">
    <property type="entry name" value="YefM-like"/>
    <property type="match status" value="1"/>
</dbReference>
<organism evidence="2 3">
    <name type="scientific">Candidatus Liptonbacteria bacterium RIFCSPLOWO2_01_FULL_52_25</name>
    <dbReference type="NCBI Taxonomy" id="1798650"/>
    <lineage>
        <taxon>Bacteria</taxon>
        <taxon>Candidatus Liptoniibacteriota</taxon>
    </lineage>
</organism>
<evidence type="ECO:0000313" key="2">
    <source>
        <dbReference type="EMBL" id="OGY99097.1"/>
    </source>
</evidence>
<sequence>MLRRKRILGHALAMKNSIVGLKELRENINTYIAEVRKGKSFIIIRKSKPIFKIVPSELEDQWETVADFTRINKHGVSATTILKELRKLNA</sequence>
<dbReference type="InterPro" id="IPR036165">
    <property type="entry name" value="YefM-like_sf"/>
</dbReference>
<evidence type="ECO:0000256" key="1">
    <source>
        <dbReference type="ARBA" id="ARBA00009981"/>
    </source>
</evidence>
<comment type="caution">
    <text evidence="2">The sequence shown here is derived from an EMBL/GenBank/DDBJ whole genome shotgun (WGS) entry which is preliminary data.</text>
</comment>
<dbReference type="EMBL" id="MHLA01000021">
    <property type="protein sequence ID" value="OGY99097.1"/>
    <property type="molecule type" value="Genomic_DNA"/>
</dbReference>
<dbReference type="NCBIfam" id="TIGR01552">
    <property type="entry name" value="phd_fam"/>
    <property type="match status" value="1"/>
</dbReference>
<comment type="similarity">
    <text evidence="1">Belongs to the phD/YefM antitoxin family.</text>
</comment>
<protein>
    <recommendedName>
        <fullName evidence="4">Antitoxin</fullName>
    </recommendedName>
</protein>
<name>A0A1G2CFA3_9BACT</name>
<dbReference type="Proteomes" id="UP000178880">
    <property type="component" value="Unassembled WGS sequence"/>
</dbReference>
<evidence type="ECO:0000313" key="3">
    <source>
        <dbReference type="Proteomes" id="UP000178880"/>
    </source>
</evidence>
<reference evidence="2 3" key="1">
    <citation type="journal article" date="2016" name="Nat. Commun.">
        <title>Thousands of microbial genomes shed light on interconnected biogeochemical processes in an aquifer system.</title>
        <authorList>
            <person name="Anantharaman K."/>
            <person name="Brown C.T."/>
            <person name="Hug L.A."/>
            <person name="Sharon I."/>
            <person name="Castelle C.J."/>
            <person name="Probst A.J."/>
            <person name="Thomas B.C."/>
            <person name="Singh A."/>
            <person name="Wilkins M.J."/>
            <person name="Karaoz U."/>
            <person name="Brodie E.L."/>
            <person name="Williams K.H."/>
            <person name="Hubbard S.S."/>
            <person name="Banfield J.F."/>
        </authorList>
    </citation>
    <scope>NUCLEOTIDE SEQUENCE [LARGE SCALE GENOMIC DNA]</scope>
</reference>